<dbReference type="Gene3D" id="3.30.70.2970">
    <property type="entry name" value="Protein of unknown function (DUF541), domain 2"/>
    <property type="match status" value="1"/>
</dbReference>
<dbReference type="InterPro" id="IPR007497">
    <property type="entry name" value="SIMPL/DUF541"/>
</dbReference>
<proteinExistence type="predicted"/>
<evidence type="ECO:0000256" key="1">
    <source>
        <dbReference type="SAM" id="SignalP"/>
    </source>
</evidence>
<protein>
    <recommendedName>
        <fullName evidence="4">SIMPL domain-containing protein</fullName>
    </recommendedName>
</protein>
<evidence type="ECO:0008006" key="4">
    <source>
        <dbReference type="Google" id="ProtNLM"/>
    </source>
</evidence>
<gene>
    <name evidence="2" type="ORF">DS909_16830</name>
</gene>
<sequence>MKTLVFLVATLMVTAAGLAQAEGLRQISVSGSGTVETPPNMALITLGVTSQDKEAVPALRETSDAVTRILNRLTELGIDARDVQTRDLSLAPVWSNKYGASGEDAKITGFVSSNRVIVNVRDLSKLGLVLDQVIADGANDFNGLQFSVEDPKPLEDLARAKAVADATDKAQQLAAAAGVKLGAVISISEHGGGGRPMMRMAAMSEGGSVPIASGEVSVETSVSMVFAIQD</sequence>
<dbReference type="Proteomes" id="UP000252706">
    <property type="component" value="Unassembled WGS sequence"/>
</dbReference>
<reference evidence="2 3" key="1">
    <citation type="submission" date="2018-07" db="EMBL/GenBank/DDBJ databases">
        <title>Modular assembly of carbohydrate-degrading microbial communities in the ocean.</title>
        <authorList>
            <person name="Enke T.N."/>
            <person name="Datta M.S."/>
            <person name="Schwartzman J.A."/>
            <person name="Cermak N."/>
            <person name="Schmitz D.A."/>
            <person name="Barrere J."/>
            <person name="Cordero O.X."/>
        </authorList>
    </citation>
    <scope>NUCLEOTIDE SEQUENCE [LARGE SCALE GENOMIC DNA]</scope>
    <source>
        <strain evidence="2 3">C3M10</strain>
    </source>
</reference>
<accession>A0A366WSQ8</accession>
<feature type="chain" id="PRO_5017024958" description="SIMPL domain-containing protein" evidence="1">
    <location>
        <begin position="22"/>
        <end position="230"/>
    </location>
</feature>
<comment type="caution">
    <text evidence="2">The sequence shown here is derived from an EMBL/GenBank/DDBJ whole genome shotgun (WGS) entry which is preliminary data.</text>
</comment>
<dbReference type="Gene3D" id="3.30.110.170">
    <property type="entry name" value="Protein of unknown function (DUF541), domain 1"/>
    <property type="match status" value="1"/>
</dbReference>
<feature type="signal peptide" evidence="1">
    <location>
        <begin position="1"/>
        <end position="21"/>
    </location>
</feature>
<evidence type="ECO:0000313" key="3">
    <source>
        <dbReference type="Proteomes" id="UP000252706"/>
    </source>
</evidence>
<organism evidence="2 3">
    <name type="scientific">Phaeobacter gallaeciensis</name>
    <dbReference type="NCBI Taxonomy" id="60890"/>
    <lineage>
        <taxon>Bacteria</taxon>
        <taxon>Pseudomonadati</taxon>
        <taxon>Pseudomonadota</taxon>
        <taxon>Alphaproteobacteria</taxon>
        <taxon>Rhodobacterales</taxon>
        <taxon>Roseobacteraceae</taxon>
        <taxon>Phaeobacter</taxon>
    </lineage>
</organism>
<keyword evidence="1" id="KW-0732">Signal</keyword>
<dbReference type="PANTHER" id="PTHR34387:SF1">
    <property type="entry name" value="PERIPLASMIC IMMUNOGENIC PROTEIN"/>
    <property type="match status" value="1"/>
</dbReference>
<dbReference type="EMBL" id="QOCE01000038">
    <property type="protein sequence ID" value="RBW52894.1"/>
    <property type="molecule type" value="Genomic_DNA"/>
</dbReference>
<dbReference type="InterPro" id="IPR052022">
    <property type="entry name" value="26kDa_periplasmic_antigen"/>
</dbReference>
<dbReference type="AlphaFoldDB" id="A0A366WSQ8"/>
<evidence type="ECO:0000313" key="2">
    <source>
        <dbReference type="EMBL" id="RBW52894.1"/>
    </source>
</evidence>
<name>A0A366WSQ8_9RHOB</name>
<dbReference type="PANTHER" id="PTHR34387">
    <property type="entry name" value="SLR1258 PROTEIN"/>
    <property type="match status" value="1"/>
</dbReference>
<dbReference type="RefSeq" id="WP_113824611.1">
    <property type="nucleotide sequence ID" value="NZ_QOCE01000038.1"/>
</dbReference>
<dbReference type="GO" id="GO:0006974">
    <property type="term" value="P:DNA damage response"/>
    <property type="evidence" value="ECO:0007669"/>
    <property type="project" value="TreeGrafter"/>
</dbReference>
<dbReference type="Pfam" id="PF04402">
    <property type="entry name" value="SIMPL"/>
    <property type="match status" value="1"/>
</dbReference>
<dbReference type="OrthoDB" id="9813144at2"/>